<protein>
    <submittedName>
        <fullName evidence="7">EFG_C domain-containing protein</fullName>
    </submittedName>
</protein>
<keyword evidence="5" id="KW-0342">GTP-binding</keyword>
<evidence type="ECO:0000256" key="4">
    <source>
        <dbReference type="ARBA" id="ARBA00023128"/>
    </source>
</evidence>
<accession>A0A0N4YPP5</accession>
<dbReference type="GO" id="GO:0005739">
    <property type="term" value="C:mitochondrion"/>
    <property type="evidence" value="ECO:0007669"/>
    <property type="project" value="TreeGrafter"/>
</dbReference>
<dbReference type="GO" id="GO:0070125">
    <property type="term" value="P:mitochondrial translational elongation"/>
    <property type="evidence" value="ECO:0007669"/>
    <property type="project" value="TreeGrafter"/>
</dbReference>
<dbReference type="SMART" id="SM00838">
    <property type="entry name" value="EFG_C"/>
    <property type="match status" value="1"/>
</dbReference>
<evidence type="ECO:0000256" key="5">
    <source>
        <dbReference type="ARBA" id="ARBA00023134"/>
    </source>
</evidence>
<dbReference type="FunFam" id="3.30.70.240:FF:000001">
    <property type="entry name" value="Elongation factor G"/>
    <property type="match status" value="1"/>
</dbReference>
<dbReference type="SUPFAM" id="SSF54980">
    <property type="entry name" value="EF-G C-terminal domain-like"/>
    <property type="match status" value="1"/>
</dbReference>
<dbReference type="AlphaFoldDB" id="A0A0N4YPP5"/>
<feature type="domain" description="Elongation factor EFG" evidence="6">
    <location>
        <begin position="1"/>
        <end position="74"/>
    </location>
</feature>
<keyword evidence="3" id="KW-0648">Protein biosynthesis</keyword>
<keyword evidence="1" id="KW-0547">Nucleotide-binding</keyword>
<sequence>LLLKGNVVTSLTQRNAVVTSTDTTEGYTTIVCECPLSDMFGYTSLLRSLTEGKGEFTMEYSRYAPTAQEAQDAVIREWQIAHGLIDPNADKNNKKKRR</sequence>
<organism evidence="7">
    <name type="scientific">Nippostrongylus brasiliensis</name>
    <name type="common">Rat hookworm</name>
    <dbReference type="NCBI Taxonomy" id="27835"/>
    <lineage>
        <taxon>Eukaryota</taxon>
        <taxon>Metazoa</taxon>
        <taxon>Ecdysozoa</taxon>
        <taxon>Nematoda</taxon>
        <taxon>Chromadorea</taxon>
        <taxon>Rhabditida</taxon>
        <taxon>Rhabditina</taxon>
        <taxon>Rhabditomorpha</taxon>
        <taxon>Strongyloidea</taxon>
        <taxon>Heligmosomidae</taxon>
        <taxon>Nippostrongylus</taxon>
    </lineage>
</organism>
<dbReference type="InterPro" id="IPR035647">
    <property type="entry name" value="EFG_III/V"/>
</dbReference>
<evidence type="ECO:0000313" key="7">
    <source>
        <dbReference type="WBParaSite" id="NBR_0001921601-mRNA-1"/>
    </source>
</evidence>
<evidence type="ECO:0000256" key="3">
    <source>
        <dbReference type="ARBA" id="ARBA00022917"/>
    </source>
</evidence>
<dbReference type="GO" id="GO:0005525">
    <property type="term" value="F:GTP binding"/>
    <property type="evidence" value="ECO:0007669"/>
    <property type="project" value="UniProtKB-KW"/>
</dbReference>
<evidence type="ECO:0000259" key="6">
    <source>
        <dbReference type="SMART" id="SM00838"/>
    </source>
</evidence>
<reference evidence="7" key="1">
    <citation type="submission" date="2017-02" db="UniProtKB">
        <authorList>
            <consortium name="WormBaseParasite"/>
        </authorList>
    </citation>
    <scope>IDENTIFICATION</scope>
</reference>
<evidence type="ECO:0000256" key="2">
    <source>
        <dbReference type="ARBA" id="ARBA00022768"/>
    </source>
</evidence>
<dbReference type="InterPro" id="IPR000640">
    <property type="entry name" value="EFG_V-like"/>
</dbReference>
<proteinExistence type="predicted"/>
<dbReference type="PANTHER" id="PTHR43636">
    <property type="entry name" value="ELONGATION FACTOR G, MITOCHONDRIAL"/>
    <property type="match status" value="1"/>
</dbReference>
<dbReference type="PANTHER" id="PTHR43636:SF2">
    <property type="entry name" value="ELONGATION FACTOR G, MITOCHONDRIAL"/>
    <property type="match status" value="1"/>
</dbReference>
<name>A0A0N4YPP5_NIPBR</name>
<keyword evidence="4" id="KW-0496">Mitochondrion</keyword>
<keyword evidence="2" id="KW-0251">Elongation factor</keyword>
<dbReference type="GO" id="GO:0003924">
    <property type="term" value="F:GTPase activity"/>
    <property type="evidence" value="ECO:0007669"/>
    <property type="project" value="TreeGrafter"/>
</dbReference>
<dbReference type="WBParaSite" id="NBR_0001921601-mRNA-1">
    <property type="protein sequence ID" value="NBR_0001921601-mRNA-1"/>
    <property type="gene ID" value="NBR_0001921601"/>
</dbReference>
<dbReference type="Pfam" id="PF00679">
    <property type="entry name" value="EFG_C"/>
    <property type="match status" value="1"/>
</dbReference>
<evidence type="ECO:0000256" key="1">
    <source>
        <dbReference type="ARBA" id="ARBA00022741"/>
    </source>
</evidence>
<dbReference type="Gene3D" id="3.30.70.240">
    <property type="match status" value="1"/>
</dbReference>
<dbReference type="GO" id="GO:0003746">
    <property type="term" value="F:translation elongation factor activity"/>
    <property type="evidence" value="ECO:0007669"/>
    <property type="project" value="UniProtKB-KW"/>
</dbReference>